<sequence length="164" mass="18702">MQKLAKCPHCRGLLDISAIAHNKASDELLCIYTALPGQASAALADYVQLFTPDKSDLSHARQLKLSQDIIELTKQHDLAVFTQALTITVASIRDHWERNGYRRMGDDHAYLQKVLETEQQKFLNSQTSKKFVSANQAIEMKVERPETLQESTKKWQENLAKYRS</sequence>
<reference evidence="1 2" key="1">
    <citation type="submission" date="2019-07" db="EMBL/GenBank/DDBJ databases">
        <title>Diversity of Bacteria from Kongsfjorden, Arctic.</title>
        <authorList>
            <person name="Yu Y."/>
        </authorList>
    </citation>
    <scope>NUCLEOTIDE SEQUENCE [LARGE SCALE GENOMIC DNA]</scope>
    <source>
        <strain evidence="1 2">SM1927</strain>
    </source>
</reference>
<organism evidence="1 2">
    <name type="scientific">Pseudoalteromonas neustonica</name>
    <dbReference type="NCBI Taxonomy" id="1840331"/>
    <lineage>
        <taxon>Bacteria</taxon>
        <taxon>Pseudomonadati</taxon>
        <taxon>Pseudomonadota</taxon>
        <taxon>Gammaproteobacteria</taxon>
        <taxon>Alteromonadales</taxon>
        <taxon>Pseudoalteromonadaceae</taxon>
        <taxon>Pseudoalteromonas</taxon>
    </lineage>
</organism>
<accession>A0ABY3FEM2</accession>
<evidence type="ECO:0000313" key="1">
    <source>
        <dbReference type="EMBL" id="TVU83755.1"/>
    </source>
</evidence>
<dbReference type="EMBL" id="VNFF01000007">
    <property type="protein sequence ID" value="TVU83755.1"/>
    <property type="molecule type" value="Genomic_DNA"/>
</dbReference>
<keyword evidence="2" id="KW-1185">Reference proteome</keyword>
<proteinExistence type="predicted"/>
<evidence type="ECO:0000313" key="2">
    <source>
        <dbReference type="Proteomes" id="UP000317938"/>
    </source>
</evidence>
<dbReference type="RefSeq" id="WP_145236336.1">
    <property type="nucleotide sequence ID" value="NZ_VNFF01000007.1"/>
</dbReference>
<protein>
    <submittedName>
        <fullName evidence="1">Uncharacterized protein</fullName>
    </submittedName>
</protein>
<name>A0ABY3FEM2_9GAMM</name>
<gene>
    <name evidence="1" type="ORF">FQP85_08245</name>
</gene>
<dbReference type="Proteomes" id="UP000317938">
    <property type="component" value="Unassembled WGS sequence"/>
</dbReference>
<comment type="caution">
    <text evidence="1">The sequence shown here is derived from an EMBL/GenBank/DDBJ whole genome shotgun (WGS) entry which is preliminary data.</text>
</comment>